<dbReference type="PANTHER" id="PTHR22939:SF129">
    <property type="entry name" value="SERINE PROTEASE HTRA2, MITOCHONDRIAL"/>
    <property type="match status" value="1"/>
</dbReference>
<dbReference type="GO" id="GO:0004252">
    <property type="term" value="F:serine-type endopeptidase activity"/>
    <property type="evidence" value="ECO:0007669"/>
    <property type="project" value="InterPro"/>
</dbReference>
<comment type="similarity">
    <text evidence="1">Belongs to the peptidase S1C family.</text>
</comment>
<dbReference type="PANTHER" id="PTHR22939">
    <property type="entry name" value="SERINE PROTEASE FAMILY S1C HTRA-RELATED"/>
    <property type="match status" value="1"/>
</dbReference>
<keyword evidence="3" id="KW-0378">Hydrolase</keyword>
<feature type="domain" description="PDZ" evidence="4">
    <location>
        <begin position="305"/>
        <end position="360"/>
    </location>
</feature>
<name>A0A0G4GW25_9ALVE</name>
<evidence type="ECO:0000256" key="2">
    <source>
        <dbReference type="ARBA" id="ARBA00022670"/>
    </source>
</evidence>
<dbReference type="InterPro" id="IPR043504">
    <property type="entry name" value="Peptidase_S1_PA_chymotrypsin"/>
</dbReference>
<dbReference type="VEuPathDB" id="CryptoDB:Cvel_23558"/>
<dbReference type="PhylomeDB" id="A0A0G4GW25"/>
<evidence type="ECO:0000256" key="1">
    <source>
        <dbReference type="ARBA" id="ARBA00010541"/>
    </source>
</evidence>
<dbReference type="EMBL" id="CDMZ01001593">
    <property type="protein sequence ID" value="CEM34889.1"/>
    <property type="molecule type" value="Genomic_DNA"/>
</dbReference>
<gene>
    <name evidence="5" type="ORF">Cvel_23558</name>
</gene>
<organism evidence="5">
    <name type="scientific">Chromera velia CCMP2878</name>
    <dbReference type="NCBI Taxonomy" id="1169474"/>
    <lineage>
        <taxon>Eukaryota</taxon>
        <taxon>Sar</taxon>
        <taxon>Alveolata</taxon>
        <taxon>Colpodellida</taxon>
        <taxon>Chromeraceae</taxon>
        <taxon>Chromera</taxon>
    </lineage>
</organism>
<dbReference type="GO" id="GO:0006508">
    <property type="term" value="P:proteolysis"/>
    <property type="evidence" value="ECO:0007669"/>
    <property type="project" value="UniProtKB-KW"/>
</dbReference>
<dbReference type="SUPFAM" id="SSF50494">
    <property type="entry name" value="Trypsin-like serine proteases"/>
    <property type="match status" value="1"/>
</dbReference>
<dbReference type="InterPro" id="IPR036034">
    <property type="entry name" value="PDZ_sf"/>
</dbReference>
<dbReference type="PROSITE" id="PS50106">
    <property type="entry name" value="PDZ"/>
    <property type="match status" value="1"/>
</dbReference>
<evidence type="ECO:0000259" key="4">
    <source>
        <dbReference type="PROSITE" id="PS50106"/>
    </source>
</evidence>
<reference evidence="5" key="1">
    <citation type="submission" date="2014-11" db="EMBL/GenBank/DDBJ databases">
        <authorList>
            <person name="Otto D Thomas"/>
            <person name="Naeem Raeece"/>
        </authorList>
    </citation>
    <scope>NUCLEOTIDE SEQUENCE</scope>
</reference>
<dbReference type="InterPro" id="IPR001940">
    <property type="entry name" value="Peptidase_S1C"/>
</dbReference>
<keyword evidence="2" id="KW-0645">Protease</keyword>
<dbReference type="AlphaFoldDB" id="A0A0G4GW25"/>
<dbReference type="CDD" id="cd06779">
    <property type="entry name" value="cpPDZ_Deg_HtrA-like"/>
    <property type="match status" value="1"/>
</dbReference>
<dbReference type="PRINTS" id="PR00834">
    <property type="entry name" value="PROTEASES2C"/>
</dbReference>
<dbReference type="Gene3D" id="2.30.42.10">
    <property type="match status" value="1"/>
</dbReference>
<dbReference type="SMART" id="SM00228">
    <property type="entry name" value="PDZ"/>
    <property type="match status" value="1"/>
</dbReference>
<dbReference type="Pfam" id="PF13365">
    <property type="entry name" value="Trypsin_2"/>
    <property type="match status" value="1"/>
</dbReference>
<dbReference type="InterPro" id="IPR009003">
    <property type="entry name" value="Peptidase_S1_PA"/>
</dbReference>
<accession>A0A0G4GW25</accession>
<dbReference type="Pfam" id="PF13180">
    <property type="entry name" value="PDZ_2"/>
    <property type="match status" value="1"/>
</dbReference>
<proteinExistence type="inferred from homology"/>
<dbReference type="InterPro" id="IPR001478">
    <property type="entry name" value="PDZ"/>
</dbReference>
<dbReference type="Gene3D" id="2.40.10.10">
    <property type="entry name" value="Trypsin-like serine proteases"/>
    <property type="match status" value="2"/>
</dbReference>
<protein>
    <recommendedName>
        <fullName evidence="4">PDZ domain-containing protein</fullName>
    </recommendedName>
</protein>
<dbReference type="SUPFAM" id="SSF50156">
    <property type="entry name" value="PDZ domain-like"/>
    <property type="match status" value="1"/>
</dbReference>
<sequence>MQRAFLSRGSSLGFASAGIASLLCLLEQKRSEPLKAVECVGRNNSQEGRTWKEFGSWRLFPDRLRFLLPSPPVLCSHPRSPPESLISFECGFSEVFERVKPAVVRIYGSHKDSPEAAKFMGSGFVYKGKGGDGDSNHPVAMTAAHLFEENPSYAFHFVRTTNGQWFRARIRGLSSLADVAVVSIETRRSLPEVTTDKTRARPRQGAFVATYGTTQFANEPVGVVGIVSQPSQTFPQIEDSRIKFIQLGLITIPGMSGSPVVDTQGSVVGMVVKKFQEYGLGIPIHYAEGVARCIEETGKWDPPYLGMVLQEHKQRVVEGSAEGDDTESGVMVAQVKGGTPAEKAGIRTGDVILQVGAETVGAYQEVLEFVGCRAGVPVKMRIKRKQKEMDVTVIPTTQRVV</sequence>
<evidence type="ECO:0000313" key="5">
    <source>
        <dbReference type="EMBL" id="CEM34889.1"/>
    </source>
</evidence>
<evidence type="ECO:0000256" key="3">
    <source>
        <dbReference type="ARBA" id="ARBA00022801"/>
    </source>
</evidence>